<evidence type="ECO:0000256" key="5">
    <source>
        <dbReference type="ARBA" id="ARBA00022692"/>
    </source>
</evidence>
<comment type="caution">
    <text evidence="9">The sequence shown here is derived from an EMBL/GenBank/DDBJ whole genome shotgun (WGS) entry which is preliminary data.</text>
</comment>
<keyword evidence="4" id="KW-0309">Germination</keyword>
<evidence type="ECO:0000313" key="9">
    <source>
        <dbReference type="EMBL" id="MDL4840578.1"/>
    </source>
</evidence>
<dbReference type="Pfam" id="PF03845">
    <property type="entry name" value="Spore_permease"/>
    <property type="match status" value="1"/>
</dbReference>
<feature type="transmembrane region" description="Helical" evidence="8">
    <location>
        <begin position="217"/>
        <end position="240"/>
    </location>
</feature>
<sequence>MNQSVQISGRQFTILIIMNILGTAVIIVPAIATGYGKQNGWASVLLITFFTMIMVLLYNRIYTQNPNKNLYEQMEYLFGKWIGKIVSILFMIYVFEIAIGNLRVMGDFITTEMLIETPLEVIMILSIITCLSAIRLGIEVIARTAEIFFPYVVIAILLLISLVMPESDITNIQPVLQTDISSTLAGALPLMGYPFLEIVILLAVMNNVTNRKAPKNFLIGVFIGGLLLTLITIMCVLVLGPDITTRNAYPTYALGKKISIADFLERIEILVAIIWFFTIFFKITSCFYVLAIGLSQTLQLKSYKTLTIPLTYLLLVSAAHVTQNVIATSQFLNSTWISVSITFGIILPLLLFIVGLIKKRH</sequence>
<evidence type="ECO:0000256" key="6">
    <source>
        <dbReference type="ARBA" id="ARBA00022989"/>
    </source>
</evidence>
<feature type="transmembrane region" description="Helical" evidence="8">
    <location>
        <begin position="335"/>
        <end position="357"/>
    </location>
</feature>
<evidence type="ECO:0000256" key="8">
    <source>
        <dbReference type="SAM" id="Phobius"/>
    </source>
</evidence>
<evidence type="ECO:0000256" key="1">
    <source>
        <dbReference type="ARBA" id="ARBA00004141"/>
    </source>
</evidence>
<feature type="transmembrane region" description="Helical" evidence="8">
    <location>
        <begin position="12"/>
        <end position="35"/>
    </location>
</feature>
<dbReference type="PANTHER" id="PTHR34975:SF2">
    <property type="entry name" value="SPORE GERMINATION PROTEIN A2"/>
    <property type="match status" value="1"/>
</dbReference>
<name>A0ABT7L3Y5_9BACI</name>
<protein>
    <submittedName>
        <fullName evidence="9">Endospore germination permease</fullName>
    </submittedName>
</protein>
<keyword evidence="6 8" id="KW-1133">Transmembrane helix</keyword>
<evidence type="ECO:0000256" key="3">
    <source>
        <dbReference type="ARBA" id="ARBA00022448"/>
    </source>
</evidence>
<feature type="transmembrane region" description="Helical" evidence="8">
    <location>
        <begin position="119"/>
        <end position="138"/>
    </location>
</feature>
<dbReference type="RefSeq" id="WP_285931657.1">
    <property type="nucleotide sequence ID" value="NZ_JASTZU010000031.1"/>
</dbReference>
<keyword evidence="7 8" id="KW-0472">Membrane</keyword>
<keyword evidence="3" id="KW-0813">Transport</keyword>
<evidence type="ECO:0000256" key="2">
    <source>
        <dbReference type="ARBA" id="ARBA00007998"/>
    </source>
</evidence>
<organism evidence="9 10">
    <name type="scientific">Aquibacillus rhizosphaerae</name>
    <dbReference type="NCBI Taxonomy" id="3051431"/>
    <lineage>
        <taxon>Bacteria</taxon>
        <taxon>Bacillati</taxon>
        <taxon>Bacillota</taxon>
        <taxon>Bacilli</taxon>
        <taxon>Bacillales</taxon>
        <taxon>Bacillaceae</taxon>
        <taxon>Aquibacillus</taxon>
    </lineage>
</organism>
<dbReference type="Proteomes" id="UP001235343">
    <property type="component" value="Unassembled WGS sequence"/>
</dbReference>
<dbReference type="NCBIfam" id="TIGR00912">
    <property type="entry name" value="2A0309"/>
    <property type="match status" value="1"/>
</dbReference>
<dbReference type="PANTHER" id="PTHR34975">
    <property type="entry name" value="SPORE GERMINATION PROTEIN A2"/>
    <property type="match status" value="1"/>
</dbReference>
<evidence type="ECO:0000256" key="4">
    <source>
        <dbReference type="ARBA" id="ARBA00022544"/>
    </source>
</evidence>
<keyword evidence="5 8" id="KW-0812">Transmembrane</keyword>
<accession>A0ABT7L3Y5</accession>
<evidence type="ECO:0000313" key="10">
    <source>
        <dbReference type="Proteomes" id="UP001235343"/>
    </source>
</evidence>
<feature type="transmembrane region" description="Helical" evidence="8">
    <location>
        <begin position="41"/>
        <end position="61"/>
    </location>
</feature>
<feature type="transmembrane region" description="Helical" evidence="8">
    <location>
        <begin position="145"/>
        <end position="164"/>
    </location>
</feature>
<feature type="transmembrane region" description="Helical" evidence="8">
    <location>
        <begin position="306"/>
        <end position="323"/>
    </location>
</feature>
<evidence type="ECO:0000256" key="7">
    <source>
        <dbReference type="ARBA" id="ARBA00023136"/>
    </source>
</evidence>
<comment type="similarity">
    <text evidence="2">Belongs to the amino acid-polyamine-organocation (APC) superfamily. Spore germination protein (SGP) (TC 2.A.3.9) family.</text>
</comment>
<dbReference type="EMBL" id="JASTZU010000031">
    <property type="protein sequence ID" value="MDL4840578.1"/>
    <property type="molecule type" value="Genomic_DNA"/>
</dbReference>
<gene>
    <name evidence="9" type="ORF">QQS35_08980</name>
</gene>
<proteinExistence type="inferred from homology"/>
<feature type="transmembrane region" description="Helical" evidence="8">
    <location>
        <begin position="81"/>
        <end position="99"/>
    </location>
</feature>
<feature type="transmembrane region" description="Helical" evidence="8">
    <location>
        <begin position="184"/>
        <end position="205"/>
    </location>
</feature>
<dbReference type="InterPro" id="IPR004761">
    <property type="entry name" value="Spore_GerAB"/>
</dbReference>
<dbReference type="Gene3D" id="1.20.1740.10">
    <property type="entry name" value="Amino acid/polyamine transporter I"/>
    <property type="match status" value="1"/>
</dbReference>
<keyword evidence="10" id="KW-1185">Reference proteome</keyword>
<feature type="transmembrane region" description="Helical" evidence="8">
    <location>
        <begin position="269"/>
        <end position="294"/>
    </location>
</feature>
<reference evidence="9 10" key="1">
    <citation type="submission" date="2023-06" db="EMBL/GenBank/DDBJ databases">
        <title>Aquibacillus rhizosphaerae LR5S19.</title>
        <authorList>
            <person name="Sun J.-Q."/>
        </authorList>
    </citation>
    <scope>NUCLEOTIDE SEQUENCE [LARGE SCALE GENOMIC DNA]</scope>
    <source>
        <strain evidence="9 10">LR5S19</strain>
    </source>
</reference>
<comment type="subcellular location">
    <subcellularLocation>
        <location evidence="1">Membrane</location>
        <topology evidence="1">Multi-pass membrane protein</topology>
    </subcellularLocation>
</comment>